<sequence>MSQTGTIVALDVAELSISQMLTALDSGQLTSVDLVCAYLNRIAYYDRSGICLNSVPLTNSEALDEARASDARRRSGEVIGQLEGVPFTVKDSYMVKGMPVAAGSPALSKVIATEDAATVAQLRAAGAILLGKTNMPPMAAGGVQPGLYGYTHSPYSPEYLTAAYGSGSSYGSGTATSASFAAFGMAEETLSSGRSPASNNALVAYTPSRGLISIRGNWPLRPTCDVVVPHTRTMEDLLLVLDVIVIKDPAVRGDFWRSQESVKLPDVEDIRPSSFLEVGSDRLAGVRFGVPRLYLGQDSGSHDPPVIRDSVKVLWQQAVDDLTALGAEVVSIDPSIVSDYEEDRPAARGLQAKGYVTAEWQRAESGVLAAMALDEFLHDNDDPALNTWAEVDGTLVFPNAPDHTYTTKGRHAYDWQRLAEMVKDGLPQSYQKIPGADQSLQGLEQARKVEFEDQMAELDLDGIIFPAHGDVARADLFDRAESMEHAHQNGVVYANGNRMIRHLGVPTVTVPMGWMSDTKMPVGITFAARAYSDVELLRFAAAYEKRAHRRVAPYRTPSLPSGQVRLRQQDSALSQREVVLERLQVSAEASSVASGWRLTVAVEGIIMGDATSLSPEQVGQEFDIRVWADGMILQQTDAQAPTFFGTVFASRKRLDSGIHLVVRACHWPTGEVIGQHTLQAVL</sequence>
<keyword evidence="2" id="KW-0378">Hydrolase</keyword>
<dbReference type="GO" id="GO:0004040">
    <property type="term" value="F:amidase activity"/>
    <property type="evidence" value="ECO:0007669"/>
    <property type="project" value="UniProtKB-EC"/>
</dbReference>
<gene>
    <name evidence="2" type="ORF">FHX47_001174</name>
</gene>
<accession>A0A7W5TQZ9</accession>
<dbReference type="Gene3D" id="3.90.1300.10">
    <property type="entry name" value="Amidase signature (AS) domain"/>
    <property type="match status" value="1"/>
</dbReference>
<dbReference type="Proteomes" id="UP000547528">
    <property type="component" value="Unassembled WGS sequence"/>
</dbReference>
<dbReference type="PANTHER" id="PTHR42678:SF11">
    <property type="entry name" value="AMIDASE FAMILY PROTEIN"/>
    <property type="match status" value="1"/>
</dbReference>
<feature type="domain" description="Amidase" evidence="1">
    <location>
        <begin position="33"/>
        <end position="336"/>
    </location>
</feature>
<dbReference type="SUPFAM" id="SSF75304">
    <property type="entry name" value="Amidase signature (AS) enzymes"/>
    <property type="match status" value="1"/>
</dbReference>
<dbReference type="Pfam" id="PF01425">
    <property type="entry name" value="Amidase"/>
    <property type="match status" value="1"/>
</dbReference>
<comment type="caution">
    <text evidence="2">The sequence shown here is derived from an EMBL/GenBank/DDBJ whole genome shotgun (WGS) entry which is preliminary data.</text>
</comment>
<dbReference type="InterPro" id="IPR036928">
    <property type="entry name" value="AS_sf"/>
</dbReference>
<proteinExistence type="predicted"/>
<name>A0A7W5TQZ9_9MICC</name>
<evidence type="ECO:0000313" key="2">
    <source>
        <dbReference type="EMBL" id="MBB3667555.1"/>
    </source>
</evidence>
<organism evidence="2 3">
    <name type="scientific">Garicola koreensis</name>
    <dbReference type="NCBI Taxonomy" id="1262554"/>
    <lineage>
        <taxon>Bacteria</taxon>
        <taxon>Bacillati</taxon>
        <taxon>Actinomycetota</taxon>
        <taxon>Actinomycetes</taxon>
        <taxon>Micrococcales</taxon>
        <taxon>Micrococcaceae</taxon>
        <taxon>Garicola</taxon>
    </lineage>
</organism>
<dbReference type="InterPro" id="IPR023631">
    <property type="entry name" value="Amidase_dom"/>
</dbReference>
<dbReference type="EMBL" id="JACIBT010000002">
    <property type="protein sequence ID" value="MBB3667555.1"/>
    <property type="molecule type" value="Genomic_DNA"/>
</dbReference>
<dbReference type="RefSeq" id="WP_183357973.1">
    <property type="nucleotide sequence ID" value="NZ_BAABKR010000001.1"/>
</dbReference>
<evidence type="ECO:0000313" key="3">
    <source>
        <dbReference type="Proteomes" id="UP000547528"/>
    </source>
</evidence>
<dbReference type="PANTHER" id="PTHR42678">
    <property type="entry name" value="AMIDASE"/>
    <property type="match status" value="1"/>
</dbReference>
<reference evidence="2 3" key="1">
    <citation type="submission" date="2020-08" db="EMBL/GenBank/DDBJ databases">
        <title>Sequencing the genomes of 1000 actinobacteria strains.</title>
        <authorList>
            <person name="Klenk H.-P."/>
        </authorList>
    </citation>
    <scope>NUCLEOTIDE SEQUENCE [LARGE SCALE GENOMIC DNA]</scope>
    <source>
        <strain evidence="2 3">DSM 28238</strain>
    </source>
</reference>
<evidence type="ECO:0000259" key="1">
    <source>
        <dbReference type="Pfam" id="PF01425"/>
    </source>
</evidence>
<dbReference type="AlphaFoldDB" id="A0A7W5TQZ9"/>
<dbReference type="NCBIfam" id="NF005127">
    <property type="entry name" value="PRK06565.1"/>
    <property type="match status" value="1"/>
</dbReference>
<dbReference type="EC" id="3.5.1.4" evidence="2"/>
<protein>
    <submittedName>
        <fullName evidence="2">Amidase</fullName>
        <ecNumber evidence="2">3.5.1.4</ecNumber>
    </submittedName>
</protein>
<keyword evidence="3" id="KW-1185">Reference proteome</keyword>